<evidence type="ECO:0000259" key="4">
    <source>
        <dbReference type="PROSITE" id="PS50001"/>
    </source>
</evidence>
<evidence type="ECO:0000256" key="3">
    <source>
        <dbReference type="PROSITE-ProRule" id="PRU00191"/>
    </source>
</evidence>
<keyword evidence="2 3" id="KW-0727">SH2 domain</keyword>
<evidence type="ECO:0000256" key="2">
    <source>
        <dbReference type="ARBA" id="ARBA00022999"/>
    </source>
</evidence>
<dbReference type="SUPFAM" id="SSF49417">
    <property type="entry name" value="p53-like transcription factors"/>
    <property type="match status" value="1"/>
</dbReference>
<feature type="domain" description="SH2" evidence="4">
    <location>
        <begin position="59"/>
        <end position="165"/>
    </location>
</feature>
<organism evidence="5 6">
    <name type="scientific">Erpetoichthys calabaricus</name>
    <name type="common">Rope fish</name>
    <name type="synonym">Calamoichthys calabaricus</name>
    <dbReference type="NCBI Taxonomy" id="27687"/>
    <lineage>
        <taxon>Eukaryota</taxon>
        <taxon>Metazoa</taxon>
        <taxon>Chordata</taxon>
        <taxon>Craniata</taxon>
        <taxon>Vertebrata</taxon>
        <taxon>Euteleostomi</taxon>
        <taxon>Actinopterygii</taxon>
        <taxon>Polypteriformes</taxon>
        <taxon>Polypteridae</taxon>
        <taxon>Erpetoichthys</taxon>
    </lineage>
</organism>
<dbReference type="SUPFAM" id="SSF55550">
    <property type="entry name" value="SH2 domain"/>
    <property type="match status" value="1"/>
</dbReference>
<evidence type="ECO:0000256" key="1">
    <source>
        <dbReference type="ARBA" id="ARBA00005586"/>
    </source>
</evidence>
<dbReference type="InterPro" id="IPR048988">
    <property type="entry name" value="STAT_linker"/>
</dbReference>
<reference evidence="5" key="2">
    <citation type="submission" date="2025-08" db="UniProtKB">
        <authorList>
            <consortium name="Ensembl"/>
        </authorList>
    </citation>
    <scope>IDENTIFICATION</scope>
</reference>
<dbReference type="FunFam" id="3.30.505.10:FF:000126">
    <property type="entry name" value="Signal transducer and activator of transcription"/>
    <property type="match status" value="1"/>
</dbReference>
<dbReference type="GeneTree" id="ENSGT01080000257420"/>
<dbReference type="InterPro" id="IPR036860">
    <property type="entry name" value="SH2_dom_sf"/>
</dbReference>
<dbReference type="AlphaFoldDB" id="A0A8C4SWY4"/>
<dbReference type="InterPro" id="IPR000980">
    <property type="entry name" value="SH2"/>
</dbReference>
<dbReference type="PROSITE" id="PS50001">
    <property type="entry name" value="SH2"/>
    <property type="match status" value="1"/>
</dbReference>
<dbReference type="Gene3D" id="1.10.238.10">
    <property type="entry name" value="EF-hand"/>
    <property type="match status" value="1"/>
</dbReference>
<dbReference type="PANTHER" id="PTHR11801">
    <property type="entry name" value="SIGNAL TRANSDUCER AND ACTIVATOR OF TRANSCRIPTION"/>
    <property type="match status" value="1"/>
</dbReference>
<dbReference type="Pfam" id="PF21354">
    <property type="entry name" value="STAT_linker"/>
    <property type="match status" value="1"/>
</dbReference>
<dbReference type="GO" id="GO:0007165">
    <property type="term" value="P:signal transduction"/>
    <property type="evidence" value="ECO:0007669"/>
    <property type="project" value="InterPro"/>
</dbReference>
<proteinExistence type="inferred from homology"/>
<protein>
    <recommendedName>
        <fullName evidence="4">SH2 domain-containing protein</fullName>
    </recommendedName>
</protein>
<name>A0A8C4SWY4_ERPCA</name>
<evidence type="ECO:0000313" key="5">
    <source>
        <dbReference type="Ensembl" id="ENSECRP00000023088.1"/>
    </source>
</evidence>
<evidence type="ECO:0000313" key="6">
    <source>
        <dbReference type="Proteomes" id="UP000694620"/>
    </source>
</evidence>
<dbReference type="GO" id="GO:0003700">
    <property type="term" value="F:DNA-binding transcription factor activity"/>
    <property type="evidence" value="ECO:0007669"/>
    <property type="project" value="InterPro"/>
</dbReference>
<dbReference type="InterPro" id="IPR001217">
    <property type="entry name" value="STAT"/>
</dbReference>
<dbReference type="Pfam" id="PF00017">
    <property type="entry name" value="SH2"/>
    <property type="match status" value="1"/>
</dbReference>
<dbReference type="Gene3D" id="3.30.505.10">
    <property type="entry name" value="SH2 domain"/>
    <property type="match status" value="1"/>
</dbReference>
<keyword evidence="6" id="KW-1185">Reference proteome</keyword>
<sequence>MFMSEVQTPRCLDEHNLRFLAQKIFDEPDINGDFDSRNVTWAQFNKEVLPGRSFTFWQWFDGVMELTKKHLKNYWTDRLIFGFIGKQYLHLLLQQSQDGTFLLRFSDSEIGGITIPNKHDRNRQILNIQPFTKKDLEIRSLGDRIHDIEFIHFVYPNRRKDEAFNKYYTGENVLSLSGTEVMHCRVTPSCFSKRGYCPCGACTYLLIFTCFSLDTPASSHILRMFVLD</sequence>
<accession>A0A8C4SWY4</accession>
<comment type="similarity">
    <text evidence="1">Belongs to the transcription factor STAT family.</text>
</comment>
<dbReference type="InterPro" id="IPR008967">
    <property type="entry name" value="p53-like_TF_DNA-bd_sf"/>
</dbReference>
<dbReference type="Ensembl" id="ENSECRT00000023584.1">
    <property type="protein sequence ID" value="ENSECRP00000023088.1"/>
    <property type="gene ID" value="ENSECRG00000015616.1"/>
</dbReference>
<dbReference type="Proteomes" id="UP000694620">
    <property type="component" value="Chromosome 3"/>
</dbReference>
<reference evidence="5" key="3">
    <citation type="submission" date="2025-09" db="UniProtKB">
        <authorList>
            <consortium name="Ensembl"/>
        </authorList>
    </citation>
    <scope>IDENTIFICATION</scope>
</reference>
<reference evidence="5" key="1">
    <citation type="submission" date="2021-06" db="EMBL/GenBank/DDBJ databases">
        <authorList>
            <consortium name="Wellcome Sanger Institute Data Sharing"/>
        </authorList>
    </citation>
    <scope>NUCLEOTIDE SEQUENCE [LARGE SCALE GENOMIC DNA]</scope>
</reference>